<protein>
    <recommendedName>
        <fullName evidence="11">Transcription activator of gluconeogenesis ERT1</fullName>
    </recommendedName>
</protein>
<feature type="compositionally biased region" description="Low complexity" evidence="12">
    <location>
        <begin position="329"/>
        <end position="342"/>
    </location>
</feature>
<name>A0A1E3I978_9TREE</name>
<feature type="compositionally biased region" description="Basic residues" evidence="12">
    <location>
        <begin position="131"/>
        <end position="141"/>
    </location>
</feature>
<dbReference type="SMART" id="SM00066">
    <property type="entry name" value="GAL4"/>
    <property type="match status" value="1"/>
</dbReference>
<feature type="region of interest" description="Disordered" evidence="12">
    <location>
        <begin position="1"/>
        <end position="58"/>
    </location>
</feature>
<dbReference type="GO" id="GO:0000981">
    <property type="term" value="F:DNA-binding transcription factor activity, RNA polymerase II-specific"/>
    <property type="evidence" value="ECO:0007669"/>
    <property type="project" value="InterPro"/>
</dbReference>
<keyword evidence="15" id="KW-1185">Reference proteome</keyword>
<dbReference type="GO" id="GO:0009267">
    <property type="term" value="P:cellular response to starvation"/>
    <property type="evidence" value="ECO:0007669"/>
    <property type="project" value="TreeGrafter"/>
</dbReference>
<evidence type="ECO:0000256" key="7">
    <source>
        <dbReference type="ARBA" id="ARBA00023125"/>
    </source>
</evidence>
<keyword evidence="9" id="KW-0804">Transcription</keyword>
<dbReference type="Gene3D" id="4.10.240.10">
    <property type="entry name" value="Zn(2)-C6 fungal-type DNA-binding domain"/>
    <property type="match status" value="1"/>
</dbReference>
<evidence type="ECO:0000256" key="1">
    <source>
        <dbReference type="ARBA" id="ARBA00004123"/>
    </source>
</evidence>
<evidence type="ECO:0000256" key="10">
    <source>
        <dbReference type="ARBA" id="ARBA00023242"/>
    </source>
</evidence>
<dbReference type="GO" id="GO:0005634">
    <property type="term" value="C:nucleus"/>
    <property type="evidence" value="ECO:0007669"/>
    <property type="project" value="UniProtKB-SubCell"/>
</dbReference>
<dbReference type="Pfam" id="PF00172">
    <property type="entry name" value="Zn_clus"/>
    <property type="match status" value="1"/>
</dbReference>
<evidence type="ECO:0000256" key="5">
    <source>
        <dbReference type="ARBA" id="ARBA00022833"/>
    </source>
</evidence>
<dbReference type="GO" id="GO:0008270">
    <property type="term" value="F:zinc ion binding"/>
    <property type="evidence" value="ECO:0007669"/>
    <property type="project" value="InterPro"/>
</dbReference>
<dbReference type="InterPro" id="IPR050335">
    <property type="entry name" value="ERT1_acuK_gluconeogen_tf"/>
</dbReference>
<keyword evidence="3" id="KW-0312">Gluconeogenesis</keyword>
<evidence type="ECO:0000256" key="6">
    <source>
        <dbReference type="ARBA" id="ARBA00023015"/>
    </source>
</evidence>
<dbReference type="PANTHER" id="PTHR47659:SF1">
    <property type="entry name" value="TRANSCRIPTION ACTIVATOR OF GLUCONEOGENESIS ERT1"/>
    <property type="match status" value="1"/>
</dbReference>
<dbReference type="InterPro" id="IPR001138">
    <property type="entry name" value="Zn2Cys6_DnaBD"/>
</dbReference>
<dbReference type="InterPro" id="IPR000014">
    <property type="entry name" value="PAS"/>
</dbReference>
<feature type="region of interest" description="Disordered" evidence="12">
    <location>
        <begin position="127"/>
        <end position="152"/>
    </location>
</feature>
<dbReference type="InterPro" id="IPR056751">
    <property type="entry name" value="PAS_13"/>
</dbReference>
<dbReference type="Proteomes" id="UP000094819">
    <property type="component" value="Unassembled WGS sequence"/>
</dbReference>
<evidence type="ECO:0000256" key="2">
    <source>
        <dbReference type="ARBA" id="ARBA00010855"/>
    </source>
</evidence>
<keyword evidence="7" id="KW-0238">DNA-binding</keyword>
<dbReference type="GO" id="GO:0000977">
    <property type="term" value="F:RNA polymerase II transcription regulatory region sequence-specific DNA binding"/>
    <property type="evidence" value="ECO:0007669"/>
    <property type="project" value="TreeGrafter"/>
</dbReference>
<dbReference type="EMBL" id="AWGH01000037">
    <property type="protein sequence ID" value="ODN85253.1"/>
    <property type="molecule type" value="Genomic_DNA"/>
</dbReference>
<dbReference type="AlphaFoldDB" id="A0A1E3I978"/>
<feature type="region of interest" description="Disordered" evidence="12">
    <location>
        <begin position="203"/>
        <end position="226"/>
    </location>
</feature>
<keyword evidence="8" id="KW-0010">Activator</keyword>
<evidence type="ECO:0000313" key="14">
    <source>
        <dbReference type="EMBL" id="ODN85253.1"/>
    </source>
</evidence>
<evidence type="ECO:0000259" key="13">
    <source>
        <dbReference type="PROSITE" id="PS50048"/>
    </source>
</evidence>
<dbReference type="FunFam" id="4.10.240.10:FF:000002">
    <property type="entry name" value="Zn cluster transcription factor Rds2"/>
    <property type="match status" value="1"/>
</dbReference>
<dbReference type="GO" id="GO:0006094">
    <property type="term" value="P:gluconeogenesis"/>
    <property type="evidence" value="ECO:0007669"/>
    <property type="project" value="UniProtKB-KW"/>
</dbReference>
<dbReference type="RefSeq" id="XP_019028425.1">
    <property type="nucleotide sequence ID" value="XM_019179568.1"/>
</dbReference>
<dbReference type="Pfam" id="PF24990">
    <property type="entry name" value="PAS_13"/>
    <property type="match status" value="1"/>
</dbReference>
<gene>
    <name evidence="14" type="ORF">L198_07576</name>
</gene>
<keyword evidence="4" id="KW-0479">Metal-binding</keyword>
<feature type="region of interest" description="Disordered" evidence="12">
    <location>
        <begin position="325"/>
        <end position="404"/>
    </location>
</feature>
<evidence type="ECO:0000313" key="15">
    <source>
        <dbReference type="Proteomes" id="UP000094819"/>
    </source>
</evidence>
<evidence type="ECO:0000256" key="12">
    <source>
        <dbReference type="SAM" id="MobiDB-lite"/>
    </source>
</evidence>
<accession>A0A1E3I978</accession>
<dbReference type="SMART" id="SM00091">
    <property type="entry name" value="PAS"/>
    <property type="match status" value="1"/>
</dbReference>
<organism evidence="14 15">
    <name type="scientific">Cryptococcus wingfieldii CBS 7118</name>
    <dbReference type="NCBI Taxonomy" id="1295528"/>
    <lineage>
        <taxon>Eukaryota</taxon>
        <taxon>Fungi</taxon>
        <taxon>Dikarya</taxon>
        <taxon>Basidiomycota</taxon>
        <taxon>Agaricomycotina</taxon>
        <taxon>Tremellomycetes</taxon>
        <taxon>Tremellales</taxon>
        <taxon>Cryptococcaceae</taxon>
        <taxon>Cryptococcus</taxon>
    </lineage>
</organism>
<keyword evidence="5" id="KW-0862">Zinc</keyword>
<comment type="subcellular location">
    <subcellularLocation>
        <location evidence="1">Nucleus</location>
    </subcellularLocation>
</comment>
<dbReference type="OrthoDB" id="2538135at2759"/>
<dbReference type="InterPro" id="IPR036864">
    <property type="entry name" value="Zn2-C6_fun-type_DNA-bd_sf"/>
</dbReference>
<evidence type="ECO:0000256" key="11">
    <source>
        <dbReference type="ARBA" id="ARBA00040903"/>
    </source>
</evidence>
<comment type="similarity">
    <text evidence="2">Belongs to the ERT1/acuK family.</text>
</comment>
<sequence>MSPDSQDLEAIARMQERQAQWGYPTGSLSPAESPQSYSSIPLSHSHSQSQGGSPHLFNFMPHQGPAGVGLSAGGRIGANANTGFMGSSVNPSGFGVSGGMHPGSHPFGGRPPTIASVDQSMLPAIFENHSGRGRPKSKLQKAKPQGLGSERKSRKKVAKACLACQKSHLTCDEQRPCTRCIKKGMADKCVEGVRKKAKYLMEGDERVSNRPSQASSMHSTPQSTTVSLPAIPQLSNTVHDAPTRIPDDVWLANAVGRDQQPINIPTALNITQPDIWAGTDLGPSSFPSSGGINGTAANNEYQMLDAMFASLSPVYPGLNDPLDEAGRQLLSGSNSLTNSNPLDLANTPLPQPNPTLSQNTYDQPWLHPSPQSQQSQGTYQTPPGSSIHGISPEFGGTGTGSGLSPGTWGSWSDSGPAGQIMLDGSSVGGGSGVDLGQVRGPGAVENRLGQGMGMGPRTASEIYRNVIKPFDYTQGYHVLMDYLAKHFETPDVLRVVQSLASFRPSLIALQMPMSEEDEVFLERSFQRTLLELEKLISYSATPTAVWRRTGEICYANPEFAGLVKRSEGELVGKGKFIYELFDKPSVVSYWENFSVHAFENTTQNFFQPISLSTSPDASFNSNPNYNQNQEAGGMGMGMGAGGAGLLGCTCCLTIRRDVFDLPSVVIGQFLPVPK</sequence>
<dbReference type="SUPFAM" id="SSF57701">
    <property type="entry name" value="Zn2/Cys6 DNA-binding domain"/>
    <property type="match status" value="1"/>
</dbReference>
<keyword evidence="6" id="KW-0805">Transcription regulation</keyword>
<keyword evidence="10" id="KW-0539">Nucleus</keyword>
<feature type="compositionally biased region" description="Polar residues" evidence="12">
    <location>
        <begin position="209"/>
        <end position="226"/>
    </location>
</feature>
<feature type="compositionally biased region" description="Low complexity" evidence="12">
    <location>
        <begin position="33"/>
        <end position="56"/>
    </location>
</feature>
<evidence type="ECO:0000256" key="8">
    <source>
        <dbReference type="ARBA" id="ARBA00023159"/>
    </source>
</evidence>
<reference evidence="14 15" key="1">
    <citation type="submission" date="2016-06" db="EMBL/GenBank/DDBJ databases">
        <title>Evolution of pathogenesis and genome organization in the Tremellales.</title>
        <authorList>
            <person name="Cuomo C."/>
            <person name="Litvintseva A."/>
            <person name="Heitman J."/>
            <person name="Chen Y."/>
            <person name="Sun S."/>
            <person name="Springer D."/>
            <person name="Dromer F."/>
            <person name="Young S."/>
            <person name="Zeng Q."/>
            <person name="Chapman S."/>
            <person name="Gujja S."/>
            <person name="Saif S."/>
            <person name="Birren B."/>
        </authorList>
    </citation>
    <scope>NUCLEOTIDE SEQUENCE [LARGE SCALE GENOMIC DNA]</scope>
    <source>
        <strain evidence="14 15">CBS 7118</strain>
    </source>
</reference>
<dbReference type="PROSITE" id="PS50048">
    <property type="entry name" value="ZN2_CY6_FUNGAL_2"/>
    <property type="match status" value="1"/>
</dbReference>
<proteinExistence type="inferred from homology"/>
<dbReference type="GeneID" id="30196787"/>
<dbReference type="CDD" id="cd00067">
    <property type="entry name" value="GAL4"/>
    <property type="match status" value="1"/>
</dbReference>
<comment type="caution">
    <text evidence="14">The sequence shown here is derived from an EMBL/GenBank/DDBJ whole genome shotgun (WGS) entry which is preliminary data.</text>
</comment>
<dbReference type="PANTHER" id="PTHR47659">
    <property type="entry name" value="ZN(II)2CYS6 TRANSCRIPTION FACTOR (EUROFUNG)-RELATED"/>
    <property type="match status" value="1"/>
</dbReference>
<evidence type="ECO:0000256" key="3">
    <source>
        <dbReference type="ARBA" id="ARBA00022432"/>
    </source>
</evidence>
<feature type="compositionally biased region" description="Polar residues" evidence="12">
    <location>
        <begin position="369"/>
        <end position="384"/>
    </location>
</feature>
<evidence type="ECO:0000256" key="9">
    <source>
        <dbReference type="ARBA" id="ARBA00023163"/>
    </source>
</evidence>
<evidence type="ECO:0000256" key="4">
    <source>
        <dbReference type="ARBA" id="ARBA00022723"/>
    </source>
</evidence>
<feature type="domain" description="Zn(2)-C6 fungal-type" evidence="13">
    <location>
        <begin position="160"/>
        <end position="191"/>
    </location>
</feature>